<keyword evidence="2" id="KW-1185">Reference proteome</keyword>
<proteinExistence type="predicted"/>
<sequence length="120" mass="13138">MTICCHRLSTLWLQTTGGELMTSLAVTHQNRLLELLLALTLDLHASFIRFHGEPTSPGGGDQRGVPFFPACLFSAPSRSLPTASQRSSSQSPGSFSLSEMLYVSHPLNSYSNIHPPIWNI</sequence>
<protein>
    <submittedName>
        <fullName evidence="1">Uncharacterized protein</fullName>
    </submittedName>
</protein>
<gene>
    <name evidence="1" type="ORF">L2E82_21120</name>
</gene>
<reference evidence="2" key="1">
    <citation type="journal article" date="2022" name="Mol. Ecol. Resour.">
        <title>The genomes of chicory, endive, great burdock and yacon provide insights into Asteraceae palaeo-polyploidization history and plant inulin production.</title>
        <authorList>
            <person name="Fan W."/>
            <person name="Wang S."/>
            <person name="Wang H."/>
            <person name="Wang A."/>
            <person name="Jiang F."/>
            <person name="Liu H."/>
            <person name="Zhao H."/>
            <person name="Xu D."/>
            <person name="Zhang Y."/>
        </authorList>
    </citation>
    <scope>NUCLEOTIDE SEQUENCE [LARGE SCALE GENOMIC DNA]</scope>
    <source>
        <strain evidence="2">cv. Punajuju</strain>
    </source>
</reference>
<organism evidence="1 2">
    <name type="scientific">Cichorium intybus</name>
    <name type="common">Chicory</name>
    <dbReference type="NCBI Taxonomy" id="13427"/>
    <lineage>
        <taxon>Eukaryota</taxon>
        <taxon>Viridiplantae</taxon>
        <taxon>Streptophyta</taxon>
        <taxon>Embryophyta</taxon>
        <taxon>Tracheophyta</taxon>
        <taxon>Spermatophyta</taxon>
        <taxon>Magnoliopsida</taxon>
        <taxon>eudicotyledons</taxon>
        <taxon>Gunneridae</taxon>
        <taxon>Pentapetalae</taxon>
        <taxon>asterids</taxon>
        <taxon>campanulids</taxon>
        <taxon>Asterales</taxon>
        <taxon>Asteraceae</taxon>
        <taxon>Cichorioideae</taxon>
        <taxon>Cichorieae</taxon>
        <taxon>Cichoriinae</taxon>
        <taxon>Cichorium</taxon>
    </lineage>
</organism>
<evidence type="ECO:0000313" key="2">
    <source>
        <dbReference type="Proteomes" id="UP001055811"/>
    </source>
</evidence>
<comment type="caution">
    <text evidence="1">The sequence shown here is derived from an EMBL/GenBank/DDBJ whole genome shotgun (WGS) entry which is preliminary data.</text>
</comment>
<evidence type="ECO:0000313" key="1">
    <source>
        <dbReference type="EMBL" id="KAI3750482.1"/>
    </source>
</evidence>
<reference evidence="1 2" key="2">
    <citation type="journal article" date="2022" name="Mol. Ecol. Resour.">
        <title>The genomes of chicory, endive, great burdock and yacon provide insights into Asteraceae paleo-polyploidization history and plant inulin production.</title>
        <authorList>
            <person name="Fan W."/>
            <person name="Wang S."/>
            <person name="Wang H."/>
            <person name="Wang A."/>
            <person name="Jiang F."/>
            <person name="Liu H."/>
            <person name="Zhao H."/>
            <person name="Xu D."/>
            <person name="Zhang Y."/>
        </authorList>
    </citation>
    <scope>NUCLEOTIDE SEQUENCE [LARGE SCALE GENOMIC DNA]</scope>
    <source>
        <strain evidence="2">cv. Punajuju</strain>
        <tissue evidence="1">Leaves</tissue>
    </source>
</reference>
<dbReference type="EMBL" id="CM042012">
    <property type="protein sequence ID" value="KAI3750482.1"/>
    <property type="molecule type" value="Genomic_DNA"/>
</dbReference>
<accession>A0ACB9DVB6</accession>
<dbReference type="Proteomes" id="UP001055811">
    <property type="component" value="Linkage Group LG04"/>
</dbReference>
<name>A0ACB9DVB6_CICIN</name>